<dbReference type="STRING" id="1086013.SAMN05421774_1217"/>
<proteinExistence type="predicted"/>
<feature type="transmembrane region" description="Helical" evidence="5">
    <location>
        <begin position="34"/>
        <end position="55"/>
    </location>
</feature>
<organism evidence="7 8">
    <name type="scientific">Gemmobacter megaterium</name>
    <dbReference type="NCBI Taxonomy" id="1086013"/>
    <lineage>
        <taxon>Bacteria</taxon>
        <taxon>Pseudomonadati</taxon>
        <taxon>Pseudomonadota</taxon>
        <taxon>Alphaproteobacteria</taxon>
        <taxon>Rhodobacterales</taxon>
        <taxon>Paracoccaceae</taxon>
        <taxon>Gemmobacter</taxon>
    </lineage>
</organism>
<evidence type="ECO:0000313" key="7">
    <source>
        <dbReference type="EMBL" id="SIT25257.1"/>
    </source>
</evidence>
<evidence type="ECO:0000256" key="4">
    <source>
        <dbReference type="ARBA" id="ARBA00023136"/>
    </source>
</evidence>
<name>A0A1N7QRY1_9RHOB</name>
<dbReference type="OrthoDB" id="7828645at2"/>
<feature type="transmembrane region" description="Helical" evidence="5">
    <location>
        <begin position="75"/>
        <end position="93"/>
    </location>
</feature>
<protein>
    <submittedName>
        <fullName evidence="7">Uncharacterized membrane protein</fullName>
    </submittedName>
</protein>
<dbReference type="EMBL" id="FTOT01000021">
    <property type="protein sequence ID" value="SIT25257.1"/>
    <property type="molecule type" value="Genomic_DNA"/>
</dbReference>
<evidence type="ECO:0000256" key="1">
    <source>
        <dbReference type="ARBA" id="ARBA00004141"/>
    </source>
</evidence>
<accession>A0A1N7QRY1</accession>
<feature type="domain" description="NnrU" evidence="6">
    <location>
        <begin position="9"/>
        <end position="213"/>
    </location>
</feature>
<feature type="transmembrane region" description="Helical" evidence="5">
    <location>
        <begin position="6"/>
        <end position="22"/>
    </location>
</feature>
<comment type="subcellular location">
    <subcellularLocation>
        <location evidence="1">Membrane</location>
        <topology evidence="1">Multi-pass membrane protein</topology>
    </subcellularLocation>
</comment>
<evidence type="ECO:0000259" key="6">
    <source>
        <dbReference type="Pfam" id="PF07298"/>
    </source>
</evidence>
<keyword evidence="3 5" id="KW-1133">Transmembrane helix</keyword>
<feature type="transmembrane region" description="Helical" evidence="5">
    <location>
        <begin position="141"/>
        <end position="161"/>
    </location>
</feature>
<keyword evidence="8" id="KW-1185">Reference proteome</keyword>
<reference evidence="7 8" key="1">
    <citation type="submission" date="2017-01" db="EMBL/GenBank/DDBJ databases">
        <authorList>
            <person name="Mah S.A."/>
            <person name="Swanson W.J."/>
            <person name="Moy G.W."/>
            <person name="Vacquier V.D."/>
        </authorList>
    </citation>
    <scope>NUCLEOTIDE SEQUENCE [LARGE SCALE GENOMIC DNA]</scope>
    <source>
        <strain evidence="7 8">DSM 26375</strain>
    </source>
</reference>
<gene>
    <name evidence="7" type="ORF">SAMN05421774_1217</name>
</gene>
<evidence type="ECO:0000256" key="2">
    <source>
        <dbReference type="ARBA" id="ARBA00022692"/>
    </source>
</evidence>
<evidence type="ECO:0000256" key="3">
    <source>
        <dbReference type="ARBA" id="ARBA00022989"/>
    </source>
</evidence>
<dbReference type="InterPro" id="IPR009915">
    <property type="entry name" value="NnrU_dom"/>
</dbReference>
<dbReference type="GO" id="GO:0016020">
    <property type="term" value="C:membrane"/>
    <property type="evidence" value="ECO:0007669"/>
    <property type="project" value="UniProtKB-SubCell"/>
</dbReference>
<sequence length="216" mass="23013">MAGWGEYAAAWAVFLLTHAIPVRPPARPLLVARLGAAGFGLAYSLLSVAVLAWLIGAAARARHVDLWPRAEWQNHVTLLAMAVACLILALAVGRPNPFSLGGARNDRFDPARPGIVGLIRHPVLAALMLWSLGHVAPNGDLAHVLMFGGFAGFALLGMAMIDRRKRREMGADVWRGLLPVRTLRGSGSLPRVLTAGLVLTGLIALHPQVIGMAAIW</sequence>
<dbReference type="AlphaFoldDB" id="A0A1N7QRY1"/>
<dbReference type="Pfam" id="PF07298">
    <property type="entry name" value="NnrU"/>
    <property type="match status" value="1"/>
</dbReference>
<evidence type="ECO:0000313" key="8">
    <source>
        <dbReference type="Proteomes" id="UP000186141"/>
    </source>
</evidence>
<keyword evidence="2 5" id="KW-0812">Transmembrane</keyword>
<dbReference type="Proteomes" id="UP000186141">
    <property type="component" value="Unassembled WGS sequence"/>
</dbReference>
<keyword evidence="4 5" id="KW-0472">Membrane</keyword>
<dbReference type="RefSeq" id="WP_076534566.1">
    <property type="nucleotide sequence ID" value="NZ_BMEH01000020.1"/>
</dbReference>
<feature type="transmembrane region" description="Helical" evidence="5">
    <location>
        <begin position="192"/>
        <end position="215"/>
    </location>
</feature>
<evidence type="ECO:0000256" key="5">
    <source>
        <dbReference type="SAM" id="Phobius"/>
    </source>
</evidence>